<gene>
    <name evidence="1" type="ORF">M5K25_022447</name>
</gene>
<dbReference type="EMBL" id="JANQDX010000017">
    <property type="protein sequence ID" value="KAL0907987.1"/>
    <property type="molecule type" value="Genomic_DNA"/>
</dbReference>
<reference evidence="1 2" key="1">
    <citation type="journal article" date="2024" name="Plant Biotechnol. J.">
        <title>Dendrobium thyrsiflorum genome and its molecular insights into genes involved in important horticultural traits.</title>
        <authorList>
            <person name="Chen B."/>
            <person name="Wang J.Y."/>
            <person name="Zheng P.J."/>
            <person name="Li K.L."/>
            <person name="Liang Y.M."/>
            <person name="Chen X.F."/>
            <person name="Zhang C."/>
            <person name="Zhao X."/>
            <person name="He X."/>
            <person name="Zhang G.Q."/>
            <person name="Liu Z.J."/>
            <person name="Xu Q."/>
        </authorList>
    </citation>
    <scope>NUCLEOTIDE SEQUENCE [LARGE SCALE GENOMIC DNA]</scope>
    <source>
        <strain evidence="1">GZMU011</strain>
    </source>
</reference>
<dbReference type="Proteomes" id="UP001552299">
    <property type="component" value="Unassembled WGS sequence"/>
</dbReference>
<protein>
    <submittedName>
        <fullName evidence="1">Uncharacterized protein</fullName>
    </submittedName>
</protein>
<name>A0ABD0UCA6_DENTH</name>
<keyword evidence="2" id="KW-1185">Reference proteome</keyword>
<comment type="caution">
    <text evidence="1">The sequence shown here is derived from an EMBL/GenBank/DDBJ whole genome shotgun (WGS) entry which is preliminary data.</text>
</comment>
<proteinExistence type="predicted"/>
<dbReference type="AlphaFoldDB" id="A0ABD0UCA6"/>
<accession>A0ABD0UCA6</accession>
<sequence>MQVLQWVNLRIGECLQHGSAMFAEIILPLTPPSIVKERGTRALQQLAPKPFCVSMWFRISLILLRFIKMFSGIRYSKADQNMNDRISQYTRMQDPWKLSMNDNKYALVKKYILSSNMKYNYQTNQIILVPWDSVFCRKIGHQSDLTSTSKDKVVSHHTNLFSNTLTSMKHHTQIGFTSHYKEVILDQAVLSNKSSRSAKPSGLNVCSHLWFVPSCVKMKKMGEDGCGDNCPQAIANGYSGRLASRNSRLDIEDGSYDLGATSP</sequence>
<evidence type="ECO:0000313" key="2">
    <source>
        <dbReference type="Proteomes" id="UP001552299"/>
    </source>
</evidence>
<organism evidence="1 2">
    <name type="scientific">Dendrobium thyrsiflorum</name>
    <name type="common">Pinecone-like raceme dendrobium</name>
    <name type="synonym">Orchid</name>
    <dbReference type="NCBI Taxonomy" id="117978"/>
    <lineage>
        <taxon>Eukaryota</taxon>
        <taxon>Viridiplantae</taxon>
        <taxon>Streptophyta</taxon>
        <taxon>Embryophyta</taxon>
        <taxon>Tracheophyta</taxon>
        <taxon>Spermatophyta</taxon>
        <taxon>Magnoliopsida</taxon>
        <taxon>Liliopsida</taxon>
        <taxon>Asparagales</taxon>
        <taxon>Orchidaceae</taxon>
        <taxon>Epidendroideae</taxon>
        <taxon>Malaxideae</taxon>
        <taxon>Dendrobiinae</taxon>
        <taxon>Dendrobium</taxon>
    </lineage>
</organism>
<evidence type="ECO:0000313" key="1">
    <source>
        <dbReference type="EMBL" id="KAL0907987.1"/>
    </source>
</evidence>